<name>A0A645A2A1_9ZZZZ</name>
<dbReference type="SUPFAM" id="SSF51445">
    <property type="entry name" value="(Trans)glycosidases"/>
    <property type="match status" value="1"/>
</dbReference>
<dbReference type="EMBL" id="VSSQ01010692">
    <property type="protein sequence ID" value="MPM44973.1"/>
    <property type="molecule type" value="Genomic_DNA"/>
</dbReference>
<sequence>MAFQIRIWDHCRYVTDKLHPYDEMARYLERMAGAGVSTTNIYLPEVISLDDYCRAAAAAGVAVETRVFPAWGVDAPVKRTLPEHDWQEMERRFGIRLAGTCANHPHNQEGFLAAIRKLAAEYAGRIRAIHLDFIRNDNALLLLDYPCQCDACQELYRRYLGCAVPDAAMRSNPAVLYKILALRNTNVTAIVRAARRLTREFGLELTMAARANYLNSADITAPPVWGLGPAVLEGQDWVAWAEEGLLDGIYPMNYHTDRTLFQSVLDDHLRLMAPHRAMLFSGVGVSSSMGDNSPAAVADRLEAIREAGLPGAVLFNKSNLYRDEYLTVIRNFAR</sequence>
<accession>A0A645A2A1</accession>
<organism evidence="1">
    <name type="scientific">bioreactor metagenome</name>
    <dbReference type="NCBI Taxonomy" id="1076179"/>
    <lineage>
        <taxon>unclassified sequences</taxon>
        <taxon>metagenomes</taxon>
        <taxon>ecological metagenomes</taxon>
    </lineage>
</organism>
<gene>
    <name evidence="1" type="ORF">SDC9_91658</name>
</gene>
<protein>
    <submittedName>
        <fullName evidence="1">Uncharacterized protein</fullName>
    </submittedName>
</protein>
<dbReference type="InterPro" id="IPR017853">
    <property type="entry name" value="GH"/>
</dbReference>
<dbReference type="AlphaFoldDB" id="A0A645A2A1"/>
<reference evidence="1" key="1">
    <citation type="submission" date="2019-08" db="EMBL/GenBank/DDBJ databases">
        <authorList>
            <person name="Kucharzyk K."/>
            <person name="Murdoch R.W."/>
            <person name="Higgins S."/>
            <person name="Loffler F."/>
        </authorList>
    </citation>
    <scope>NUCLEOTIDE SEQUENCE</scope>
</reference>
<comment type="caution">
    <text evidence="1">The sequence shown here is derived from an EMBL/GenBank/DDBJ whole genome shotgun (WGS) entry which is preliminary data.</text>
</comment>
<evidence type="ECO:0000313" key="1">
    <source>
        <dbReference type="EMBL" id="MPM44973.1"/>
    </source>
</evidence>
<proteinExistence type="predicted"/>
<dbReference type="Gene3D" id="3.20.20.80">
    <property type="entry name" value="Glycosidases"/>
    <property type="match status" value="1"/>
</dbReference>